<evidence type="ECO:0000313" key="2">
    <source>
        <dbReference type="EMBL" id="MBK3518634.1"/>
    </source>
</evidence>
<keyword evidence="3" id="KW-1185">Reference proteome</keyword>
<dbReference type="Proteomes" id="UP000605676">
    <property type="component" value="Unassembled WGS sequence"/>
</dbReference>
<name>A0ABS1HLS7_9BACT</name>
<dbReference type="RefSeq" id="WP_200465860.1">
    <property type="nucleotide sequence ID" value="NZ_JAENRR010000038.1"/>
</dbReference>
<keyword evidence="1" id="KW-1133">Transmembrane helix</keyword>
<keyword evidence="1" id="KW-0472">Membrane</keyword>
<proteinExistence type="predicted"/>
<feature type="transmembrane region" description="Helical" evidence="1">
    <location>
        <begin position="68"/>
        <end position="90"/>
    </location>
</feature>
<gene>
    <name evidence="2" type="ORF">JIV24_14910</name>
</gene>
<reference evidence="2 3" key="1">
    <citation type="submission" date="2021-01" db="EMBL/GenBank/DDBJ databases">
        <title>Carboxyliciviraga sp.nov., isolated from coastal sediments.</title>
        <authorList>
            <person name="Lu D."/>
            <person name="Zhang T."/>
        </authorList>
    </citation>
    <scope>NUCLEOTIDE SEQUENCE [LARGE SCALE GENOMIC DNA]</scope>
    <source>
        <strain evidence="2 3">N1Y132</strain>
    </source>
</reference>
<evidence type="ECO:0000313" key="3">
    <source>
        <dbReference type="Proteomes" id="UP000605676"/>
    </source>
</evidence>
<sequence length="105" mass="12431">MSFAGHVLAMIQTMRNNRNLVHKRDKLFTGLNKRISKNYRHHTKQQKKMSAEQLEALRSKLIKENRQLFVKKVIVLSLVIGFIVVFFLWLNNAMDLNVINERYGF</sequence>
<keyword evidence="1" id="KW-0812">Transmembrane</keyword>
<protein>
    <submittedName>
        <fullName evidence="2">Uncharacterized protein</fullName>
    </submittedName>
</protein>
<dbReference type="EMBL" id="JAENRR010000038">
    <property type="protein sequence ID" value="MBK3518634.1"/>
    <property type="molecule type" value="Genomic_DNA"/>
</dbReference>
<evidence type="ECO:0000256" key="1">
    <source>
        <dbReference type="SAM" id="Phobius"/>
    </source>
</evidence>
<accession>A0ABS1HLS7</accession>
<comment type="caution">
    <text evidence="2">The sequence shown here is derived from an EMBL/GenBank/DDBJ whole genome shotgun (WGS) entry which is preliminary data.</text>
</comment>
<organism evidence="2 3">
    <name type="scientific">Carboxylicivirga marina</name>
    <dbReference type="NCBI Taxonomy" id="2800988"/>
    <lineage>
        <taxon>Bacteria</taxon>
        <taxon>Pseudomonadati</taxon>
        <taxon>Bacteroidota</taxon>
        <taxon>Bacteroidia</taxon>
        <taxon>Marinilabiliales</taxon>
        <taxon>Marinilabiliaceae</taxon>
        <taxon>Carboxylicivirga</taxon>
    </lineage>
</organism>